<sequence>MSVEAALDELVVRNAEPVLDDIVRRLKSGGIIPYLGPGTVPVDAGVPASYAALAAFFTSKVALPRRARGNPWASAQFIEGRKHRKTLDALMAEAFAAPVAPTALHEALASCPQIPMIVDSWYDGAMRSALAQCGSRGSDWGEVQGITRAGIGEFLWFRFYDAEGDEVAAPEDEWRTLLYKPHGGVTPAHNYLIADSDYVEVLTEIDIQTPIPEIVRTRRTNCGFLFIGCRFDDQMLRLYARQIMKRSKGPYFALVEPEGLTRNELRFFETEAITPLAVSPARLAERLAETV</sequence>
<name>A0ABU0C877_9BRAD</name>
<reference evidence="1 2" key="1">
    <citation type="submission" date="2023-07" db="EMBL/GenBank/DDBJ databases">
        <title>Genomic Encyclopedia of Type Strains, Phase IV (KMG-IV): sequencing the most valuable type-strain genomes for metagenomic binning, comparative biology and taxonomic classification.</title>
        <authorList>
            <person name="Goeker M."/>
        </authorList>
    </citation>
    <scope>NUCLEOTIDE SEQUENCE [LARGE SCALE GENOMIC DNA]</scope>
    <source>
        <strain evidence="1 2">DSM 11549</strain>
    </source>
</reference>
<dbReference type="EMBL" id="JAUSUK010000002">
    <property type="protein sequence ID" value="MDQ0326728.1"/>
    <property type="molecule type" value="Genomic_DNA"/>
</dbReference>
<dbReference type="RefSeq" id="WP_307154870.1">
    <property type="nucleotide sequence ID" value="NZ_JAUSUK010000002.1"/>
</dbReference>
<proteinExistence type="predicted"/>
<gene>
    <name evidence="1" type="ORF">J2R99_002597</name>
</gene>
<comment type="caution">
    <text evidence="1">The sequence shown here is derived from an EMBL/GenBank/DDBJ whole genome shotgun (WGS) entry which is preliminary data.</text>
</comment>
<dbReference type="Proteomes" id="UP001230253">
    <property type="component" value="Unassembled WGS sequence"/>
</dbReference>
<dbReference type="Pfam" id="PF13289">
    <property type="entry name" value="SIR2_2"/>
    <property type="match status" value="1"/>
</dbReference>
<evidence type="ECO:0000313" key="1">
    <source>
        <dbReference type="EMBL" id="MDQ0326728.1"/>
    </source>
</evidence>
<keyword evidence="2" id="KW-1185">Reference proteome</keyword>
<evidence type="ECO:0000313" key="2">
    <source>
        <dbReference type="Proteomes" id="UP001230253"/>
    </source>
</evidence>
<protein>
    <recommendedName>
        <fullName evidence="3">SIR2 family protein</fullName>
    </recommendedName>
</protein>
<organism evidence="1 2">
    <name type="scientific">Rhodopseudomonas julia</name>
    <dbReference type="NCBI Taxonomy" id="200617"/>
    <lineage>
        <taxon>Bacteria</taxon>
        <taxon>Pseudomonadati</taxon>
        <taxon>Pseudomonadota</taxon>
        <taxon>Alphaproteobacteria</taxon>
        <taxon>Hyphomicrobiales</taxon>
        <taxon>Nitrobacteraceae</taxon>
        <taxon>Rhodopseudomonas</taxon>
    </lineage>
</organism>
<accession>A0ABU0C877</accession>
<evidence type="ECO:0008006" key="3">
    <source>
        <dbReference type="Google" id="ProtNLM"/>
    </source>
</evidence>